<accession>A0ACB8UQJ0</accession>
<comment type="caution">
    <text evidence="1">The sequence shown here is derived from an EMBL/GenBank/DDBJ whole genome shotgun (WGS) entry which is preliminary data.</text>
</comment>
<gene>
    <name evidence="1" type="ORF">LOY88_005471</name>
</gene>
<proteinExistence type="predicted"/>
<name>A0ACB8UQJ0_9EURO</name>
<evidence type="ECO:0000313" key="1">
    <source>
        <dbReference type="EMBL" id="KAI2383169.1"/>
    </source>
</evidence>
<protein>
    <submittedName>
        <fullName evidence="1">Uncharacterized protein</fullName>
    </submittedName>
</protein>
<organism evidence="1">
    <name type="scientific">Ophidiomyces ophidiicola</name>
    <dbReference type="NCBI Taxonomy" id="1387563"/>
    <lineage>
        <taxon>Eukaryota</taxon>
        <taxon>Fungi</taxon>
        <taxon>Dikarya</taxon>
        <taxon>Ascomycota</taxon>
        <taxon>Pezizomycotina</taxon>
        <taxon>Eurotiomycetes</taxon>
        <taxon>Eurotiomycetidae</taxon>
        <taxon>Onygenales</taxon>
        <taxon>Onygenaceae</taxon>
        <taxon>Ophidiomyces</taxon>
    </lineage>
</organism>
<sequence>MATALILRVESLYALSITSAVLHFLTAGVRVFDGLRSRRRPSGDGIFAVAAAWFGIGFSIIFAILSHRYIDNPSDPELESLDVSVLIVNPYNAASPNYSCDFLIYSIPFNTESFWLFDAGFAAVCNFALCCLPIQRVLTIELEKPARVWLFAGATVVIFVVTSSVLRVVTLSWARGASDPAEKFLAYWFWTLFENTAMVFCCSMASFSDRVSELFHWLSKYVKSKIAGEGLQGNSSGYRLFPSLWASQDENRRDPSFQSVVTPYPSALDSTYAPELIDVFEPDTPPNGESTTSASTSNARPAVHDPDDDVLLLAAGCRAFKTSRNRLRQEATERLREHAPPGAP</sequence>
<reference evidence="1" key="1">
    <citation type="journal article" date="2022" name="bioRxiv">
        <title>Population genetic analysis of Ophidiomyces ophidiicola, the causative agent of snake fungal disease, indicates recent introductions to the USA.</title>
        <authorList>
            <person name="Ladner J.T."/>
            <person name="Palmer J.M."/>
            <person name="Ettinger C.L."/>
            <person name="Stajich J.E."/>
            <person name="Farrell T.M."/>
            <person name="Glorioso B.M."/>
            <person name="Lawson B."/>
            <person name="Price S.J."/>
            <person name="Stengle A.G."/>
            <person name="Grear D.A."/>
            <person name="Lorch J.M."/>
        </authorList>
    </citation>
    <scope>NUCLEOTIDE SEQUENCE</scope>
    <source>
        <strain evidence="1">NWHC 24266-5</strain>
    </source>
</reference>
<dbReference type="EMBL" id="JALBCA010000097">
    <property type="protein sequence ID" value="KAI2383169.1"/>
    <property type="molecule type" value="Genomic_DNA"/>
</dbReference>